<keyword evidence="2" id="KW-1185">Reference proteome</keyword>
<dbReference type="Proteomes" id="UP000008392">
    <property type="component" value="Chromosome"/>
</dbReference>
<dbReference type="HOGENOM" id="CLU_3355550_0_0_4"/>
<name>G0AHM9_COLFT</name>
<proteinExistence type="predicted"/>
<dbReference type="EMBL" id="CP002745">
    <property type="protein sequence ID" value="AEK60068.1"/>
    <property type="molecule type" value="Genomic_DNA"/>
</dbReference>
<gene>
    <name evidence="1" type="ordered locus">CFU_0230</name>
</gene>
<reference evidence="1 2" key="3">
    <citation type="journal article" date="2008" name="FEMS Microbiol. Ecol.">
        <title>Identification and characterization of genes underlying chitinolysis in Collimonas fungivorans Ter331.</title>
        <authorList>
            <person name="Fritsche K."/>
            <person name="de Boer W."/>
            <person name="Gerards S."/>
            <person name="van den Berg M."/>
            <person name="van Veen J.A."/>
            <person name="Leveau J.H."/>
        </authorList>
    </citation>
    <scope>NUCLEOTIDE SEQUENCE [LARGE SCALE GENOMIC DNA]</scope>
    <source>
        <strain evidence="1 2">Ter331</strain>
    </source>
</reference>
<dbReference type="KEGG" id="cfu:CFU_0230"/>
<evidence type="ECO:0000313" key="1">
    <source>
        <dbReference type="EMBL" id="AEK60068.1"/>
    </source>
</evidence>
<sequence>MSGIFNICGGKFNAADPFCNEVVNPRANNGENKTND</sequence>
<organism evidence="1 2">
    <name type="scientific">Collimonas fungivorans (strain Ter331)</name>
    <dbReference type="NCBI Taxonomy" id="1005048"/>
    <lineage>
        <taxon>Bacteria</taxon>
        <taxon>Pseudomonadati</taxon>
        <taxon>Pseudomonadota</taxon>
        <taxon>Betaproteobacteria</taxon>
        <taxon>Burkholderiales</taxon>
        <taxon>Oxalobacteraceae</taxon>
        <taxon>Collimonas</taxon>
    </lineage>
</organism>
<reference evidence="2" key="6">
    <citation type="submission" date="2011-05" db="EMBL/GenBank/DDBJ databases">
        <title>Complete sequence of Collimonas fungivorans Ter331.</title>
        <authorList>
            <person name="Leveau J.H."/>
        </authorList>
    </citation>
    <scope>NUCLEOTIDE SEQUENCE [LARGE SCALE GENOMIC DNA]</scope>
    <source>
        <strain evidence="2">Ter331</strain>
    </source>
</reference>
<accession>G0AHM9</accession>
<protein>
    <submittedName>
        <fullName evidence="1">Uncharacterized protein</fullName>
    </submittedName>
</protein>
<dbReference type="AlphaFoldDB" id="G0AHM9"/>
<reference evidence="1 2" key="2">
    <citation type="journal article" date="2006" name="J. Microbiol. Methods">
        <title>Genomic flank-sequencing of plasposon insertion sites for rapid identification of functional genes.</title>
        <authorList>
            <person name="Leveau J.H."/>
            <person name="Gerards S."/>
            <person name="Fritsche K."/>
            <person name="Zondag G."/>
            <person name="van Veen J.A."/>
        </authorList>
    </citation>
    <scope>NUCLEOTIDE SEQUENCE [LARGE SCALE GENOMIC DNA]</scope>
    <source>
        <strain evidence="1 2">Ter331</strain>
    </source>
</reference>
<evidence type="ECO:0000313" key="2">
    <source>
        <dbReference type="Proteomes" id="UP000008392"/>
    </source>
</evidence>
<reference evidence="1 2" key="5">
    <citation type="journal article" date="2011" name="ISME J.">
        <title>Dual transcriptional profiling of a bacterial/fungal confrontation: Collimonas fungivorans versus Aspergillus niger.</title>
        <authorList>
            <person name="Mela F."/>
            <person name="Fritsche K."/>
            <person name="de Boer W."/>
            <person name="van Veen J.A."/>
            <person name="de Graaff L.H."/>
            <person name="van den Berg M."/>
            <person name="Leveau J.H."/>
        </authorList>
    </citation>
    <scope>NUCLEOTIDE SEQUENCE [LARGE SCALE GENOMIC DNA]</scope>
    <source>
        <strain evidence="1 2">Ter331</strain>
    </source>
</reference>
<reference evidence="1 2" key="4">
    <citation type="journal article" date="2010" name="Environ. Microbiol.">
        <title>The bacterial genus Collimonas: mycophagy, weathering and other adaptive solutions to life in oligotrophic soil environments.</title>
        <authorList>
            <person name="Leveau J.H."/>
            <person name="Uroz S."/>
            <person name="de Boer W."/>
        </authorList>
    </citation>
    <scope>NUCLEOTIDE SEQUENCE [LARGE SCALE GENOMIC DNA]</scope>
    <source>
        <strain evidence="1 2">Ter331</strain>
    </source>
</reference>
<reference evidence="1 2" key="1">
    <citation type="journal article" date="2004" name="Environ. Microbiol.">
        <title>Phylogeny-function analysis of (meta)genomic libraries: screening for expression of ribosomal RNA genes by large-insert library fluorescent in situ hybridization (LIL-FISH).</title>
        <authorList>
            <person name="Leveau J.H."/>
            <person name="Gerards S."/>
            <person name="de Boer W."/>
            <person name="van Veen J.A."/>
        </authorList>
    </citation>
    <scope>NUCLEOTIDE SEQUENCE [LARGE SCALE GENOMIC DNA]</scope>
    <source>
        <strain evidence="1 2">Ter331</strain>
    </source>
</reference>